<sequence length="182" mass="20715">MLRCLGCSEEFDPQQGHICLNSHWMRGTANENQILQDIETGLDLERHEFISPASDELPELQSVFNEIFDRISDPCTDSTLSNEVTFETDQSIGISSVSCSEKYKTYYKRIVSDVHPVPGPSLLPYNENKGSLCQKEFQPKPYKAVTTNVTGWTCKVCEKVFKEKHNFKAHIQIHGGEKKMKI</sequence>
<reference evidence="3" key="1">
    <citation type="journal article" date="2020" name="bioRxiv">
        <title>Chromosome-level reference genome of the European wasp spider Argiope bruennichi: a resource for studies on range expansion and evolutionary adaptation.</title>
        <authorList>
            <person name="Sheffer M.M."/>
            <person name="Hoppe A."/>
            <person name="Krehenwinkel H."/>
            <person name="Uhl G."/>
            <person name="Kuss A.W."/>
            <person name="Jensen L."/>
            <person name="Jensen C."/>
            <person name="Gillespie R.G."/>
            <person name="Hoff K.J."/>
            <person name="Prost S."/>
        </authorList>
    </citation>
    <scope>NUCLEOTIDE SEQUENCE</scope>
</reference>
<dbReference type="AlphaFoldDB" id="A0A8T0FA21"/>
<evidence type="ECO:0000256" key="1">
    <source>
        <dbReference type="PROSITE-ProRule" id="PRU00042"/>
    </source>
</evidence>
<evidence type="ECO:0000313" key="3">
    <source>
        <dbReference type="EMBL" id="KAF8788094.1"/>
    </source>
</evidence>
<keyword evidence="4" id="KW-1185">Reference proteome</keyword>
<dbReference type="PROSITE" id="PS00028">
    <property type="entry name" value="ZINC_FINGER_C2H2_1"/>
    <property type="match status" value="1"/>
</dbReference>
<keyword evidence="1" id="KW-0862">Zinc</keyword>
<name>A0A8T0FA21_ARGBR</name>
<proteinExistence type="predicted"/>
<protein>
    <recommendedName>
        <fullName evidence="2">C2H2-type domain-containing protein</fullName>
    </recommendedName>
</protein>
<dbReference type="GO" id="GO:0008270">
    <property type="term" value="F:zinc ion binding"/>
    <property type="evidence" value="ECO:0007669"/>
    <property type="project" value="UniProtKB-KW"/>
</dbReference>
<dbReference type="SMART" id="SM00355">
    <property type="entry name" value="ZnF_C2H2"/>
    <property type="match status" value="1"/>
</dbReference>
<evidence type="ECO:0000313" key="4">
    <source>
        <dbReference type="Proteomes" id="UP000807504"/>
    </source>
</evidence>
<dbReference type="PROSITE" id="PS50157">
    <property type="entry name" value="ZINC_FINGER_C2H2_2"/>
    <property type="match status" value="1"/>
</dbReference>
<dbReference type="InterPro" id="IPR036236">
    <property type="entry name" value="Znf_C2H2_sf"/>
</dbReference>
<keyword evidence="1" id="KW-0479">Metal-binding</keyword>
<dbReference type="SUPFAM" id="SSF57667">
    <property type="entry name" value="beta-beta-alpha zinc fingers"/>
    <property type="match status" value="1"/>
</dbReference>
<dbReference type="EMBL" id="JABXBU010000015">
    <property type="protein sequence ID" value="KAF8788094.1"/>
    <property type="molecule type" value="Genomic_DNA"/>
</dbReference>
<comment type="caution">
    <text evidence="3">The sequence shown here is derived from an EMBL/GenBank/DDBJ whole genome shotgun (WGS) entry which is preliminary data.</text>
</comment>
<dbReference type="Gene3D" id="3.30.160.60">
    <property type="entry name" value="Classic Zinc Finger"/>
    <property type="match status" value="1"/>
</dbReference>
<dbReference type="Proteomes" id="UP000807504">
    <property type="component" value="Unassembled WGS sequence"/>
</dbReference>
<feature type="domain" description="C2H2-type" evidence="2">
    <location>
        <begin position="152"/>
        <end position="179"/>
    </location>
</feature>
<keyword evidence="1" id="KW-0863">Zinc-finger</keyword>
<reference evidence="3" key="2">
    <citation type="submission" date="2020-06" db="EMBL/GenBank/DDBJ databases">
        <authorList>
            <person name="Sheffer M."/>
        </authorList>
    </citation>
    <scope>NUCLEOTIDE SEQUENCE</scope>
</reference>
<accession>A0A8T0FA21</accession>
<dbReference type="InterPro" id="IPR013087">
    <property type="entry name" value="Znf_C2H2_type"/>
</dbReference>
<organism evidence="3 4">
    <name type="scientific">Argiope bruennichi</name>
    <name type="common">Wasp spider</name>
    <name type="synonym">Aranea bruennichi</name>
    <dbReference type="NCBI Taxonomy" id="94029"/>
    <lineage>
        <taxon>Eukaryota</taxon>
        <taxon>Metazoa</taxon>
        <taxon>Ecdysozoa</taxon>
        <taxon>Arthropoda</taxon>
        <taxon>Chelicerata</taxon>
        <taxon>Arachnida</taxon>
        <taxon>Araneae</taxon>
        <taxon>Araneomorphae</taxon>
        <taxon>Entelegynae</taxon>
        <taxon>Araneoidea</taxon>
        <taxon>Araneidae</taxon>
        <taxon>Argiope</taxon>
    </lineage>
</organism>
<gene>
    <name evidence="3" type="ORF">HNY73_009629</name>
</gene>
<evidence type="ECO:0000259" key="2">
    <source>
        <dbReference type="PROSITE" id="PS50157"/>
    </source>
</evidence>